<name>A0A6N3H1D4_EUBLI</name>
<accession>A0A6N3H1D4</accession>
<gene>
    <name evidence="1" type="ORF">ELLFYP34_00837</name>
</gene>
<reference evidence="1" key="1">
    <citation type="submission" date="2019-11" db="EMBL/GenBank/DDBJ databases">
        <authorList>
            <person name="Feng L."/>
        </authorList>
    </citation>
    <scope>NUCLEOTIDE SEQUENCE</scope>
    <source>
        <strain evidence="1">ElimosumLFYP34</strain>
    </source>
</reference>
<protein>
    <submittedName>
        <fullName evidence="1">Uncharacterized protein</fullName>
    </submittedName>
</protein>
<evidence type="ECO:0000313" key="1">
    <source>
        <dbReference type="EMBL" id="VYU70061.1"/>
    </source>
</evidence>
<organism evidence="1">
    <name type="scientific">Eubacterium limosum</name>
    <dbReference type="NCBI Taxonomy" id="1736"/>
    <lineage>
        <taxon>Bacteria</taxon>
        <taxon>Bacillati</taxon>
        <taxon>Bacillota</taxon>
        <taxon>Clostridia</taxon>
        <taxon>Eubacteriales</taxon>
        <taxon>Eubacteriaceae</taxon>
        <taxon>Eubacterium</taxon>
    </lineage>
</organism>
<dbReference type="AlphaFoldDB" id="A0A6N3H1D4"/>
<proteinExistence type="predicted"/>
<dbReference type="EMBL" id="CACRTR010000023">
    <property type="protein sequence ID" value="VYU70061.1"/>
    <property type="molecule type" value="Genomic_DNA"/>
</dbReference>
<sequence length="109" mass="12777">MDPESMAEETHQALDTVCQDIDTYMAENGEAITAYLKYKKSDAFQKTPAARLERRLREFQNESGYTEVFIHNMERLSPEYRAYLARLKEADRLLTEKFPEAEALYRGEM</sequence>